<dbReference type="GO" id="GO:0016625">
    <property type="term" value="F:oxidoreductase activity, acting on the aldehyde or oxo group of donors, iron-sulfur protein as acceptor"/>
    <property type="evidence" value="ECO:0007669"/>
    <property type="project" value="UniProtKB-ARBA"/>
</dbReference>
<evidence type="ECO:0000256" key="1">
    <source>
        <dbReference type="ARBA" id="ARBA00023002"/>
    </source>
</evidence>
<dbReference type="SUPFAM" id="SSF52518">
    <property type="entry name" value="Thiamin diphosphate-binding fold (THDP-binding)"/>
    <property type="match status" value="1"/>
</dbReference>
<dbReference type="Pfam" id="PF02775">
    <property type="entry name" value="TPP_enzyme_C"/>
    <property type="match status" value="1"/>
</dbReference>
<dbReference type="Proteomes" id="UP000242699">
    <property type="component" value="Unassembled WGS sequence"/>
</dbReference>
<dbReference type="PANTHER" id="PTHR48084">
    <property type="entry name" value="2-OXOGLUTARATE OXIDOREDUCTASE SUBUNIT KORB-RELATED"/>
    <property type="match status" value="1"/>
</dbReference>
<dbReference type="AlphaFoldDB" id="A0A2T2X3V0"/>
<comment type="caution">
    <text evidence="3">The sequence shown here is derived from an EMBL/GenBank/DDBJ whole genome shotgun (WGS) entry which is preliminary data.</text>
</comment>
<dbReference type="InterPro" id="IPR051457">
    <property type="entry name" value="2-oxoacid:Fd_oxidoreductase"/>
</dbReference>
<evidence type="ECO:0000313" key="4">
    <source>
        <dbReference type="Proteomes" id="UP000242699"/>
    </source>
</evidence>
<gene>
    <name evidence="3" type="ORF">C7B43_09055</name>
</gene>
<dbReference type="EMBL" id="PXYT01000017">
    <property type="protein sequence ID" value="PSR29162.1"/>
    <property type="molecule type" value="Genomic_DNA"/>
</dbReference>
<reference evidence="3 4" key="1">
    <citation type="journal article" date="2014" name="BMC Genomics">
        <title>Comparison of environmental and isolate Sulfobacillus genomes reveals diverse carbon, sulfur, nitrogen, and hydrogen metabolisms.</title>
        <authorList>
            <person name="Justice N.B."/>
            <person name="Norman A."/>
            <person name="Brown C.T."/>
            <person name="Singh A."/>
            <person name="Thomas B.C."/>
            <person name="Banfield J.F."/>
        </authorList>
    </citation>
    <scope>NUCLEOTIDE SEQUENCE [LARGE SCALE GENOMIC DNA]</scope>
    <source>
        <strain evidence="3">AMDSBA1</strain>
    </source>
</reference>
<dbReference type="InterPro" id="IPR029061">
    <property type="entry name" value="THDP-binding"/>
</dbReference>
<name>A0A2T2X3V0_9FIRM</name>
<dbReference type="GO" id="GO:0045333">
    <property type="term" value="P:cellular respiration"/>
    <property type="evidence" value="ECO:0007669"/>
    <property type="project" value="UniProtKB-ARBA"/>
</dbReference>
<proteinExistence type="predicted"/>
<feature type="domain" description="Thiamine pyrophosphate enzyme TPP-binding" evidence="2">
    <location>
        <begin position="39"/>
        <end position="186"/>
    </location>
</feature>
<keyword evidence="1" id="KW-0560">Oxidoreductase</keyword>
<dbReference type="InterPro" id="IPR011766">
    <property type="entry name" value="TPP_enzyme_TPP-bd"/>
</dbReference>
<protein>
    <submittedName>
        <fullName evidence="3">2-oxoacid:ferredoxin oxidoreductase subunit beta</fullName>
    </submittedName>
</protein>
<accession>A0A2T2X3V0</accession>
<dbReference type="CDD" id="cd03375">
    <property type="entry name" value="TPP_OGFOR"/>
    <property type="match status" value="1"/>
</dbReference>
<dbReference type="GO" id="GO:0030976">
    <property type="term" value="F:thiamine pyrophosphate binding"/>
    <property type="evidence" value="ECO:0007669"/>
    <property type="project" value="InterPro"/>
</dbReference>
<evidence type="ECO:0000313" key="3">
    <source>
        <dbReference type="EMBL" id="PSR29162.1"/>
    </source>
</evidence>
<evidence type="ECO:0000259" key="2">
    <source>
        <dbReference type="Pfam" id="PF02775"/>
    </source>
</evidence>
<sequence>MMPHILCPGCGHGIVLNTLVRVLAKRFTSMDQVALVAGIGCSSRIVGYIDANTLHTTHGRALSFATGLKLSRPELTVIVITGDGDGLGIGGNHLIHAARRNLDLTCILFNNETYGMTGGQLAPTTVLRAFTTTTPYGNKEKSFDAAELVKAAGATFVGRGQAYRPDLLEELIDRAIAHRGFSFLDVMTDCTEYFGRKNALGGGSDLLFSQARGEEAIAQGLGEWPELRDPDGFPIRETVPMGVLHEVNRPTLEEMMGLAGYDAREE</sequence>
<organism evidence="3 4">
    <name type="scientific">Sulfobacillus benefaciens</name>
    <dbReference type="NCBI Taxonomy" id="453960"/>
    <lineage>
        <taxon>Bacteria</taxon>
        <taxon>Bacillati</taxon>
        <taxon>Bacillota</taxon>
        <taxon>Clostridia</taxon>
        <taxon>Eubacteriales</taxon>
        <taxon>Clostridiales Family XVII. Incertae Sedis</taxon>
        <taxon>Sulfobacillus</taxon>
    </lineage>
</organism>
<dbReference type="Gene3D" id="3.40.50.970">
    <property type="match status" value="1"/>
</dbReference>
<dbReference type="PANTHER" id="PTHR48084:SF1">
    <property type="entry name" value="2-OXOGLUTARATE SYNTHASE SUBUNIT KORB"/>
    <property type="match status" value="1"/>
</dbReference>